<keyword evidence="3" id="KW-1185">Reference proteome</keyword>
<reference evidence="2" key="1">
    <citation type="submission" date="2016-03" db="EMBL/GenBank/DDBJ databases">
        <title>Mechanisms controlling the formation of the plant cell surface in tip-growing cells are functionally conserved among land plants.</title>
        <authorList>
            <person name="Honkanen S."/>
            <person name="Jones V.A."/>
            <person name="Morieri G."/>
            <person name="Champion C."/>
            <person name="Hetherington A.J."/>
            <person name="Kelly S."/>
            <person name="Saint-Marcoux D."/>
            <person name="Proust H."/>
            <person name="Prescott H."/>
            <person name="Dolan L."/>
        </authorList>
    </citation>
    <scope>NUCLEOTIDE SEQUENCE [LARGE SCALE GENOMIC DNA]</scope>
    <source>
        <tissue evidence="2">Whole gametophyte</tissue>
    </source>
</reference>
<evidence type="ECO:0000313" key="3">
    <source>
        <dbReference type="Proteomes" id="UP000077202"/>
    </source>
</evidence>
<dbReference type="AlphaFoldDB" id="A0A176WAD7"/>
<feature type="region of interest" description="Disordered" evidence="1">
    <location>
        <begin position="81"/>
        <end position="106"/>
    </location>
</feature>
<evidence type="ECO:0000313" key="2">
    <source>
        <dbReference type="EMBL" id="OAE30080.1"/>
    </source>
</evidence>
<dbReference type="EMBL" id="LVLJ01001368">
    <property type="protein sequence ID" value="OAE30080.1"/>
    <property type="molecule type" value="Genomic_DNA"/>
</dbReference>
<protein>
    <submittedName>
        <fullName evidence="2">Uncharacterized protein</fullName>
    </submittedName>
</protein>
<dbReference type="Proteomes" id="UP000077202">
    <property type="component" value="Unassembled WGS sequence"/>
</dbReference>
<evidence type="ECO:0000256" key="1">
    <source>
        <dbReference type="SAM" id="MobiDB-lite"/>
    </source>
</evidence>
<sequence length="117" mass="12373">MEKTPIDFSVPESVTGHPFLPLLLMSLKAILSDSSIDYAADQSTVHGKKGLRSQVSELCSFGGPDAVGDYRTHESYTAAAGRDSRVASVSSESEAEAGTQGPTLDSNNLHVLKYVDG</sequence>
<proteinExistence type="predicted"/>
<organism evidence="2 3">
    <name type="scientific">Marchantia polymorpha subsp. ruderalis</name>
    <dbReference type="NCBI Taxonomy" id="1480154"/>
    <lineage>
        <taxon>Eukaryota</taxon>
        <taxon>Viridiplantae</taxon>
        <taxon>Streptophyta</taxon>
        <taxon>Embryophyta</taxon>
        <taxon>Marchantiophyta</taxon>
        <taxon>Marchantiopsida</taxon>
        <taxon>Marchantiidae</taxon>
        <taxon>Marchantiales</taxon>
        <taxon>Marchantiaceae</taxon>
        <taxon>Marchantia</taxon>
    </lineage>
</organism>
<name>A0A176WAD7_MARPO</name>
<gene>
    <name evidence="2" type="ORF">AXG93_1474s1260</name>
</gene>
<comment type="caution">
    <text evidence="2">The sequence shown here is derived from an EMBL/GenBank/DDBJ whole genome shotgun (WGS) entry which is preliminary data.</text>
</comment>
<accession>A0A176WAD7</accession>